<dbReference type="EMBL" id="JADXDR010000185">
    <property type="protein sequence ID" value="KAI7836501.1"/>
    <property type="molecule type" value="Genomic_DNA"/>
</dbReference>
<feature type="compositionally biased region" description="Gly residues" evidence="1">
    <location>
        <begin position="461"/>
        <end position="470"/>
    </location>
</feature>
<feature type="region of interest" description="Disordered" evidence="1">
    <location>
        <begin position="338"/>
        <end position="413"/>
    </location>
</feature>
<keyword evidence="2" id="KW-0812">Transmembrane</keyword>
<feature type="region of interest" description="Disordered" evidence="1">
    <location>
        <begin position="201"/>
        <end position="223"/>
    </location>
</feature>
<keyword evidence="2" id="KW-1133">Transmembrane helix</keyword>
<keyword evidence="4" id="KW-1185">Reference proteome</keyword>
<proteinExistence type="predicted"/>
<evidence type="ECO:0000313" key="4">
    <source>
        <dbReference type="Proteomes" id="UP001205105"/>
    </source>
</evidence>
<name>A0AAD5DGQ1_9CHLO</name>
<feature type="transmembrane region" description="Helical" evidence="2">
    <location>
        <begin position="110"/>
        <end position="129"/>
    </location>
</feature>
<sequence>MQRVLAGCRPSAVPRLAGSPPPLPLLAGLGAPILPPRRSCSRTVAARDRKLTGRNTETIPHDSGGGGSYNNRHGGGGGGGGGDGSDGSSGDGHSDEPNPQRLLLLATLKWLAAAALVAAALLAALPAMLSHPAGLKLVLAAVNLASPLALTVHLDSVQLGWQQPLLLSGLRLVERSSGSGEGDYSSSDDEEPLPVQTALVQPHSAAPSSSGQPSSRLRALPRKGAAAAASAADAGQAAAAADGAAAAGGRRRRTLVSVERISTTRTLWQLLRGGGAVDCVVAKPQIDCTLNAAGNPRLLAALQQAKVVPKAHPAPAQQAAGSAAVAALAVPSTTALAGQPAGQSAAGGGGKGGQGGSKEQAASRQPAAGVAAAAAGASKQRRHDDSSDSEAEEPSLPVRSAAGPRGSSADAQSVSPAALLGYMMPAQGLKRSGGQQGPQRAQQEAQPPAQQPGDSGSAAGQPGGAAGGSGSKSWVPESLQVASGAVKVTGEVNTGKLSLCISDGALLVPGEVRELLGKHLHFEVLQGASAIEEAAADEQPAAAAGSTSAAAGSSAAGAAAAASSSKRPPPPAAAKWLRLDGELMQFSLQGWQTTKGFTYLRRPVEARMRFTPALSKYLLTHLHPLLGGTVGMKGATVVEARLIPHDGLLPTSQATVRVEPLAVEIGESPVLRSAVGVLGEVVKKLKLSAGARAELSPLQATLSSDGRLTAERLDVRIKTGLGPWSKGLHLISWGSASLRPPQSLDATLAVPGDALVSLGLPELPEGTGLPLHISGTPSKPEVEVGRASKQLALLVAKQQAAKMGGGKGGAIQFLVDQVQQIGGTPESIGVPLPPPLPPTVR</sequence>
<protein>
    <submittedName>
        <fullName evidence="3">Uncharacterized protein</fullName>
    </submittedName>
</protein>
<feature type="compositionally biased region" description="Gly residues" evidence="1">
    <location>
        <begin position="345"/>
        <end position="356"/>
    </location>
</feature>
<feature type="compositionally biased region" description="Low complexity" evidence="1">
    <location>
        <begin position="201"/>
        <end position="215"/>
    </location>
</feature>
<accession>A0AAD5DGQ1</accession>
<organism evidence="3 4">
    <name type="scientific">Chlorella ohadii</name>
    <dbReference type="NCBI Taxonomy" id="2649997"/>
    <lineage>
        <taxon>Eukaryota</taxon>
        <taxon>Viridiplantae</taxon>
        <taxon>Chlorophyta</taxon>
        <taxon>core chlorophytes</taxon>
        <taxon>Trebouxiophyceae</taxon>
        <taxon>Chlorellales</taxon>
        <taxon>Chlorellaceae</taxon>
        <taxon>Chlorella clade</taxon>
        <taxon>Chlorella</taxon>
    </lineage>
</organism>
<reference evidence="3" key="1">
    <citation type="submission" date="2020-11" db="EMBL/GenBank/DDBJ databases">
        <title>Chlorella ohadii genome sequencing and assembly.</title>
        <authorList>
            <person name="Murik O."/>
            <person name="Treves H."/>
            <person name="Kedem I."/>
            <person name="Shotland Y."/>
            <person name="Kaplan A."/>
        </authorList>
    </citation>
    <scope>NUCLEOTIDE SEQUENCE</scope>
    <source>
        <strain evidence="3">1</strain>
    </source>
</reference>
<gene>
    <name evidence="3" type="ORF">COHA_009648</name>
</gene>
<feature type="compositionally biased region" description="Gly residues" evidence="1">
    <location>
        <begin position="63"/>
        <end position="90"/>
    </location>
</feature>
<keyword evidence="2" id="KW-0472">Membrane</keyword>
<dbReference type="PANTHER" id="PTHR45725:SF18">
    <property type="entry name" value="ORC1-LIKE AAA ATPASE DOMAIN-CONTAINING PROTEIN"/>
    <property type="match status" value="1"/>
</dbReference>
<feature type="region of interest" description="Disordered" evidence="1">
    <location>
        <begin position="428"/>
        <end position="475"/>
    </location>
</feature>
<feature type="region of interest" description="Disordered" evidence="1">
    <location>
        <begin position="40"/>
        <end position="98"/>
    </location>
</feature>
<dbReference type="PANTHER" id="PTHR45725">
    <property type="entry name" value="FORMIN HOMOLOGY 2 FAMILY MEMBER"/>
    <property type="match status" value="1"/>
</dbReference>
<dbReference type="Proteomes" id="UP001205105">
    <property type="component" value="Unassembled WGS sequence"/>
</dbReference>
<feature type="compositionally biased region" description="Low complexity" evidence="1">
    <location>
        <begin position="437"/>
        <end position="460"/>
    </location>
</feature>
<evidence type="ECO:0000256" key="1">
    <source>
        <dbReference type="SAM" id="MobiDB-lite"/>
    </source>
</evidence>
<feature type="compositionally biased region" description="Low complexity" evidence="1">
    <location>
        <begin position="357"/>
        <end position="378"/>
    </location>
</feature>
<evidence type="ECO:0000313" key="3">
    <source>
        <dbReference type="EMBL" id="KAI7836501.1"/>
    </source>
</evidence>
<comment type="caution">
    <text evidence="3">The sequence shown here is derived from an EMBL/GenBank/DDBJ whole genome shotgun (WGS) entry which is preliminary data.</text>
</comment>
<evidence type="ECO:0000256" key="2">
    <source>
        <dbReference type="SAM" id="Phobius"/>
    </source>
</evidence>
<dbReference type="AlphaFoldDB" id="A0AAD5DGQ1"/>
<dbReference type="InterPro" id="IPR051425">
    <property type="entry name" value="Formin_Homology"/>
</dbReference>
<feature type="region of interest" description="Disordered" evidence="1">
    <location>
        <begin position="1"/>
        <end position="20"/>
    </location>
</feature>